<dbReference type="RefSeq" id="WP_096365935.1">
    <property type="nucleotide sequence ID" value="NZ_AP018052.1"/>
</dbReference>
<gene>
    <name evidence="2" type="ORF">FOKN1_1377</name>
</gene>
<dbReference type="Proteomes" id="UP000218765">
    <property type="component" value="Chromosome"/>
</dbReference>
<dbReference type="KEGG" id="ttc:FOKN1_1377"/>
<dbReference type="Pfam" id="PF10544">
    <property type="entry name" value="T5orf172"/>
    <property type="match status" value="1"/>
</dbReference>
<evidence type="ECO:0000259" key="1">
    <source>
        <dbReference type="SMART" id="SM00974"/>
    </source>
</evidence>
<evidence type="ECO:0000313" key="2">
    <source>
        <dbReference type="EMBL" id="BAZ93775.1"/>
    </source>
</evidence>
<dbReference type="SMART" id="SM00974">
    <property type="entry name" value="T5orf172"/>
    <property type="match status" value="1"/>
</dbReference>
<feature type="domain" description="Bacteriophage T5 Orf172 DNA-binding" evidence="1">
    <location>
        <begin position="11"/>
        <end position="90"/>
    </location>
</feature>
<sequence>MAFGFIYVLVNDSLPYLKVGKTQRSPEQRAAELSSTGVPTPYKVAYSRYVENCDQLELQIHRKLSSKRVSHNREFFTESLTNVVELIESMASPLQESDELPQDWNPLDYIKDLAYSRKEEEERCIDEETLYRNIALKYRDRLFSILEPVNGSIISDGLEVHFEAYNEHDEFGIYIYYRLPELPIFATLHYMDARISYEMLRWSEEDWFCIHIFGESKYEDGMIGLDDENDLPDINVMAKSVLDRFEWATASEVAQRRNRLMPIPELLEKTWIKYENENNSRPAPSPKHELIIDFHELSWPSEYANQAATEIASQFNIPDITVRSWKKAYLDEDIPEEVVTKLNSWLQEQWSPNP</sequence>
<accession>A0A1Z4VQL2</accession>
<proteinExistence type="predicted"/>
<dbReference type="InterPro" id="IPR018306">
    <property type="entry name" value="Phage_T5_Orf172_DNA-bd"/>
</dbReference>
<dbReference type="EMBL" id="AP018052">
    <property type="protein sequence ID" value="BAZ93775.1"/>
    <property type="molecule type" value="Genomic_DNA"/>
</dbReference>
<organism evidence="2 3">
    <name type="scientific">Thiohalobacter thiocyanaticus</name>
    <dbReference type="NCBI Taxonomy" id="585455"/>
    <lineage>
        <taxon>Bacteria</taxon>
        <taxon>Pseudomonadati</taxon>
        <taxon>Pseudomonadota</taxon>
        <taxon>Gammaproteobacteria</taxon>
        <taxon>Thiohalobacterales</taxon>
        <taxon>Thiohalobacteraceae</taxon>
        <taxon>Thiohalobacter</taxon>
    </lineage>
</organism>
<evidence type="ECO:0000313" key="3">
    <source>
        <dbReference type="Proteomes" id="UP000218765"/>
    </source>
</evidence>
<keyword evidence="3" id="KW-1185">Reference proteome</keyword>
<dbReference type="AlphaFoldDB" id="A0A1Z4VQL2"/>
<protein>
    <submittedName>
        <fullName evidence="2">DNA polymerase elongation subunit</fullName>
    </submittedName>
</protein>
<name>A0A1Z4VQL2_9GAMM</name>
<dbReference type="OrthoDB" id="8265034at2"/>
<reference evidence="2 3" key="1">
    <citation type="submission" date="2017-05" db="EMBL/GenBank/DDBJ databases">
        <title>Thiocyanate degradation by Thiohalobacter thiocyanaticus FOKN1.</title>
        <authorList>
            <person name="Oshiki M."/>
            <person name="Fukushima T."/>
            <person name="Kawano S."/>
            <person name="Nakagawa J."/>
        </authorList>
    </citation>
    <scope>NUCLEOTIDE SEQUENCE [LARGE SCALE GENOMIC DNA]</scope>
    <source>
        <strain evidence="2 3">FOKN1</strain>
    </source>
</reference>